<dbReference type="InterPro" id="IPR051906">
    <property type="entry name" value="TolC-like"/>
</dbReference>
<protein>
    <submittedName>
        <fullName evidence="7">Outer membrane channel protein</fullName>
    </submittedName>
</protein>
<keyword evidence="2" id="KW-0813">Transport</keyword>
<keyword evidence="6" id="KW-0998">Cell outer membrane</keyword>
<sequence>MSLRPARVLFLNLALFALAGIAAGGEAGPNPAETLPETKLPGLEAVIDKAMSQSPQMMAQNVELARAAAGRTMAHSGLYPSLVANARYADMAVSTTGTSNSNRVGLDYFLTLNQPLFHWGELRAQAKAGDLDQDIASKQYAQAYRDLVGQLRTLYLRLILQKKALLIRERGLALAKKSLDYNRQQLAVGRITQGQFDGQRMDFAEAQIGCDRDRAALAQALESFASLAGVKDLRADSIPTDIPRPPWMDTQAALLVKDFDRAGGEASVPSVEIARDRIRQSELRYKIAKVRLLPKLDATLQTSLQSQTYLVAGRVDQSATHEQLAGLAVNWPIFDGFNARAAKAQALADKRSSELQLKGAEDALDMRKHDAADQCGFSARELAIAEQRLDIARGGMSYIEGEFKANRASESQVEAARTSLLNAQLAAMSARADLYMRWSDLVGMLWMDPALDRIPATYLSHAQ</sequence>
<gene>
    <name evidence="7" type="ORF">GALL_115710</name>
</gene>
<accession>A0A1J5SQQ0</accession>
<evidence type="ECO:0000256" key="1">
    <source>
        <dbReference type="ARBA" id="ARBA00004442"/>
    </source>
</evidence>
<evidence type="ECO:0000256" key="2">
    <source>
        <dbReference type="ARBA" id="ARBA00022448"/>
    </source>
</evidence>
<dbReference type="EMBL" id="MLJW01000044">
    <property type="protein sequence ID" value="OIR06381.1"/>
    <property type="molecule type" value="Genomic_DNA"/>
</dbReference>
<reference evidence="7" key="1">
    <citation type="submission" date="2016-10" db="EMBL/GenBank/DDBJ databases">
        <title>Sequence of Gallionella enrichment culture.</title>
        <authorList>
            <person name="Poehlein A."/>
            <person name="Muehling M."/>
            <person name="Daniel R."/>
        </authorList>
    </citation>
    <scope>NUCLEOTIDE SEQUENCE</scope>
</reference>
<evidence type="ECO:0000256" key="6">
    <source>
        <dbReference type="ARBA" id="ARBA00023237"/>
    </source>
</evidence>
<dbReference type="PANTHER" id="PTHR30026">
    <property type="entry name" value="OUTER MEMBRANE PROTEIN TOLC"/>
    <property type="match status" value="1"/>
</dbReference>
<dbReference type="SUPFAM" id="SSF56954">
    <property type="entry name" value="Outer membrane efflux proteins (OEP)"/>
    <property type="match status" value="1"/>
</dbReference>
<evidence type="ECO:0000256" key="4">
    <source>
        <dbReference type="ARBA" id="ARBA00022692"/>
    </source>
</evidence>
<keyword evidence="3" id="KW-1134">Transmembrane beta strand</keyword>
<dbReference type="AlphaFoldDB" id="A0A1J5SQQ0"/>
<dbReference type="GO" id="GO:0009279">
    <property type="term" value="C:cell outer membrane"/>
    <property type="evidence" value="ECO:0007669"/>
    <property type="project" value="UniProtKB-SubCell"/>
</dbReference>
<dbReference type="InterPro" id="IPR003423">
    <property type="entry name" value="OMP_efflux"/>
</dbReference>
<keyword evidence="4" id="KW-0812">Transmembrane</keyword>
<proteinExistence type="predicted"/>
<evidence type="ECO:0000313" key="7">
    <source>
        <dbReference type="EMBL" id="OIR06381.1"/>
    </source>
</evidence>
<organism evidence="7">
    <name type="scientific">mine drainage metagenome</name>
    <dbReference type="NCBI Taxonomy" id="410659"/>
    <lineage>
        <taxon>unclassified sequences</taxon>
        <taxon>metagenomes</taxon>
        <taxon>ecological metagenomes</taxon>
    </lineage>
</organism>
<dbReference type="GO" id="GO:0015562">
    <property type="term" value="F:efflux transmembrane transporter activity"/>
    <property type="evidence" value="ECO:0007669"/>
    <property type="project" value="InterPro"/>
</dbReference>
<comment type="caution">
    <text evidence="7">The sequence shown here is derived from an EMBL/GenBank/DDBJ whole genome shotgun (WGS) entry which is preliminary data.</text>
</comment>
<keyword evidence="5" id="KW-0472">Membrane</keyword>
<dbReference type="Gene3D" id="1.20.1600.10">
    <property type="entry name" value="Outer membrane efflux proteins (OEP)"/>
    <property type="match status" value="1"/>
</dbReference>
<dbReference type="Pfam" id="PF02321">
    <property type="entry name" value="OEP"/>
    <property type="match status" value="2"/>
</dbReference>
<evidence type="ECO:0000256" key="5">
    <source>
        <dbReference type="ARBA" id="ARBA00023136"/>
    </source>
</evidence>
<evidence type="ECO:0000256" key="3">
    <source>
        <dbReference type="ARBA" id="ARBA00022452"/>
    </source>
</evidence>
<dbReference type="PANTHER" id="PTHR30026:SF20">
    <property type="entry name" value="OUTER MEMBRANE PROTEIN TOLC"/>
    <property type="match status" value="1"/>
</dbReference>
<dbReference type="GO" id="GO:1990281">
    <property type="term" value="C:efflux pump complex"/>
    <property type="evidence" value="ECO:0007669"/>
    <property type="project" value="TreeGrafter"/>
</dbReference>
<comment type="subcellular location">
    <subcellularLocation>
        <location evidence="1">Cell outer membrane</location>
    </subcellularLocation>
</comment>
<name>A0A1J5SQQ0_9ZZZZ</name>
<dbReference type="GO" id="GO:0015288">
    <property type="term" value="F:porin activity"/>
    <property type="evidence" value="ECO:0007669"/>
    <property type="project" value="TreeGrafter"/>
</dbReference>